<dbReference type="Pfam" id="PF01569">
    <property type="entry name" value="PAP2"/>
    <property type="match status" value="1"/>
</dbReference>
<feature type="transmembrane region" description="Helical" evidence="2">
    <location>
        <begin position="51"/>
        <end position="79"/>
    </location>
</feature>
<sequence>MSAILRRWPAVVAAALAAFAAVAVALAAHGWGPFGFERAAIDWSAHHRPPGARRVAIGVTVLGTGVAPYLVSLIAGLVLARRRAAARPRRARVALLLAPVLWLACGQLLRDALMHGFGRPRPPVARWATSAAGFSFPSGHSFTSAVCAGLLVVAVARRRPSWTPITSATAVLYAVAVGLSRVYLGVHWPLDVLGSWLLAAGWLAAGFALLGRVDPLGPVGPGSGDAAGTDGEGRAGDVKSEGAGESSGPRGGA</sequence>
<dbReference type="RefSeq" id="WP_107451402.1">
    <property type="nucleotide sequence ID" value="NZ_FODD01000012.1"/>
</dbReference>
<feature type="chain" id="PRO_5010190944" evidence="3">
    <location>
        <begin position="28"/>
        <end position="253"/>
    </location>
</feature>
<keyword evidence="3" id="KW-0732">Signal</keyword>
<dbReference type="InterPro" id="IPR000326">
    <property type="entry name" value="PAP2/HPO"/>
</dbReference>
<dbReference type="OrthoDB" id="5289372at2"/>
<dbReference type="EMBL" id="FODD01000012">
    <property type="protein sequence ID" value="SEN88479.1"/>
    <property type="molecule type" value="Genomic_DNA"/>
</dbReference>
<dbReference type="PANTHER" id="PTHR14969">
    <property type="entry name" value="SPHINGOSINE-1-PHOSPHATE PHOSPHOHYDROLASE"/>
    <property type="match status" value="1"/>
</dbReference>
<organism evidence="5 6">
    <name type="scientific">Actinacidiphila rubida</name>
    <dbReference type="NCBI Taxonomy" id="310780"/>
    <lineage>
        <taxon>Bacteria</taxon>
        <taxon>Bacillati</taxon>
        <taxon>Actinomycetota</taxon>
        <taxon>Actinomycetes</taxon>
        <taxon>Kitasatosporales</taxon>
        <taxon>Streptomycetaceae</taxon>
        <taxon>Actinacidiphila</taxon>
    </lineage>
</organism>
<name>A0A1H8K605_9ACTN</name>
<keyword evidence="2" id="KW-0472">Membrane</keyword>
<accession>A0A1H8K605</accession>
<keyword evidence="2" id="KW-0812">Transmembrane</keyword>
<feature type="transmembrane region" description="Helical" evidence="2">
    <location>
        <begin position="192"/>
        <end position="210"/>
    </location>
</feature>
<feature type="transmembrane region" description="Helical" evidence="2">
    <location>
        <begin position="129"/>
        <end position="156"/>
    </location>
</feature>
<feature type="transmembrane region" description="Helical" evidence="2">
    <location>
        <begin position="91"/>
        <end position="109"/>
    </location>
</feature>
<feature type="transmembrane region" description="Helical" evidence="2">
    <location>
        <begin position="168"/>
        <end position="186"/>
    </location>
</feature>
<evidence type="ECO:0000313" key="6">
    <source>
        <dbReference type="Proteomes" id="UP000181951"/>
    </source>
</evidence>
<gene>
    <name evidence="5" type="ORF">SAMN05216267_101221</name>
</gene>
<dbReference type="SUPFAM" id="SSF48317">
    <property type="entry name" value="Acid phosphatase/Vanadium-dependent haloperoxidase"/>
    <property type="match status" value="1"/>
</dbReference>
<dbReference type="CDD" id="cd03392">
    <property type="entry name" value="PAP2_like_2"/>
    <property type="match status" value="1"/>
</dbReference>
<dbReference type="SMART" id="SM00014">
    <property type="entry name" value="acidPPc"/>
    <property type="match status" value="1"/>
</dbReference>
<dbReference type="InterPro" id="IPR036938">
    <property type="entry name" value="PAP2/HPO_sf"/>
</dbReference>
<feature type="region of interest" description="Disordered" evidence="1">
    <location>
        <begin position="220"/>
        <end position="253"/>
    </location>
</feature>
<protein>
    <submittedName>
        <fullName evidence="5">Undecaprenyl-diphosphatase</fullName>
    </submittedName>
</protein>
<evidence type="ECO:0000256" key="3">
    <source>
        <dbReference type="SAM" id="SignalP"/>
    </source>
</evidence>
<evidence type="ECO:0000259" key="4">
    <source>
        <dbReference type="SMART" id="SM00014"/>
    </source>
</evidence>
<feature type="domain" description="Phosphatidic acid phosphatase type 2/haloperoxidase" evidence="4">
    <location>
        <begin position="91"/>
        <end position="207"/>
    </location>
</feature>
<keyword evidence="6" id="KW-1185">Reference proteome</keyword>
<dbReference type="PANTHER" id="PTHR14969:SF13">
    <property type="entry name" value="AT30094P"/>
    <property type="match status" value="1"/>
</dbReference>
<feature type="signal peptide" evidence="3">
    <location>
        <begin position="1"/>
        <end position="27"/>
    </location>
</feature>
<evidence type="ECO:0000256" key="1">
    <source>
        <dbReference type="SAM" id="MobiDB-lite"/>
    </source>
</evidence>
<evidence type="ECO:0000256" key="2">
    <source>
        <dbReference type="SAM" id="Phobius"/>
    </source>
</evidence>
<dbReference type="Gene3D" id="1.20.144.10">
    <property type="entry name" value="Phosphatidic acid phosphatase type 2/haloperoxidase"/>
    <property type="match status" value="1"/>
</dbReference>
<keyword evidence="2" id="KW-1133">Transmembrane helix</keyword>
<proteinExistence type="predicted"/>
<dbReference type="Proteomes" id="UP000181951">
    <property type="component" value="Unassembled WGS sequence"/>
</dbReference>
<dbReference type="STRING" id="310780.SAMN05216267_101221"/>
<feature type="compositionally biased region" description="Basic and acidic residues" evidence="1">
    <location>
        <begin position="231"/>
        <end position="242"/>
    </location>
</feature>
<reference evidence="5 6" key="1">
    <citation type="submission" date="2016-10" db="EMBL/GenBank/DDBJ databases">
        <authorList>
            <person name="de Groot N.N."/>
        </authorList>
    </citation>
    <scope>NUCLEOTIDE SEQUENCE [LARGE SCALE GENOMIC DNA]</scope>
    <source>
        <strain evidence="5 6">CGMCC 4.2026</strain>
    </source>
</reference>
<evidence type="ECO:0000313" key="5">
    <source>
        <dbReference type="EMBL" id="SEN88479.1"/>
    </source>
</evidence>
<dbReference type="AlphaFoldDB" id="A0A1H8K605"/>